<dbReference type="InterPro" id="IPR000109">
    <property type="entry name" value="POT_fam"/>
</dbReference>
<dbReference type="OrthoDB" id="8904098at2759"/>
<evidence type="ECO:0000313" key="6">
    <source>
        <dbReference type="EMBL" id="GMF12379.1"/>
    </source>
</evidence>
<dbReference type="Gene3D" id="1.20.1250.20">
    <property type="entry name" value="MFS general substrate transporter like domains"/>
    <property type="match status" value="1"/>
</dbReference>
<feature type="transmembrane region" description="Helical" evidence="5">
    <location>
        <begin position="54"/>
        <end position="76"/>
    </location>
</feature>
<name>A0A9W6TFT7_9STRA</name>
<gene>
    <name evidence="6" type="ORF">Plil01_000299800</name>
</gene>
<dbReference type="AlphaFoldDB" id="A0A9W6TFT7"/>
<dbReference type="Proteomes" id="UP001165083">
    <property type="component" value="Unassembled WGS sequence"/>
</dbReference>
<organism evidence="6 7">
    <name type="scientific">Phytophthora lilii</name>
    <dbReference type="NCBI Taxonomy" id="2077276"/>
    <lineage>
        <taxon>Eukaryota</taxon>
        <taxon>Sar</taxon>
        <taxon>Stramenopiles</taxon>
        <taxon>Oomycota</taxon>
        <taxon>Peronosporomycetes</taxon>
        <taxon>Peronosporales</taxon>
        <taxon>Peronosporaceae</taxon>
        <taxon>Phytophthora</taxon>
    </lineage>
</organism>
<reference evidence="6" key="1">
    <citation type="submission" date="2023-04" db="EMBL/GenBank/DDBJ databases">
        <title>Phytophthora lilii NBRC 32176.</title>
        <authorList>
            <person name="Ichikawa N."/>
            <person name="Sato H."/>
            <person name="Tonouchi N."/>
        </authorList>
    </citation>
    <scope>NUCLEOTIDE SEQUENCE</scope>
    <source>
        <strain evidence="6">NBRC 32176</strain>
    </source>
</reference>
<evidence type="ECO:0000256" key="2">
    <source>
        <dbReference type="ARBA" id="ARBA00022692"/>
    </source>
</evidence>
<dbReference type="GO" id="GO:0016020">
    <property type="term" value="C:membrane"/>
    <property type="evidence" value="ECO:0007669"/>
    <property type="project" value="UniProtKB-SubCell"/>
</dbReference>
<evidence type="ECO:0000256" key="4">
    <source>
        <dbReference type="ARBA" id="ARBA00023136"/>
    </source>
</evidence>
<protein>
    <submittedName>
        <fullName evidence="6">Unnamed protein product</fullName>
    </submittedName>
</protein>
<evidence type="ECO:0000256" key="3">
    <source>
        <dbReference type="ARBA" id="ARBA00022989"/>
    </source>
</evidence>
<keyword evidence="4 5" id="KW-0472">Membrane</keyword>
<dbReference type="EMBL" id="BSXW01000116">
    <property type="protein sequence ID" value="GMF12379.1"/>
    <property type="molecule type" value="Genomic_DNA"/>
</dbReference>
<comment type="caution">
    <text evidence="6">The sequence shown here is derived from an EMBL/GenBank/DDBJ whole genome shotgun (WGS) entry which is preliminary data.</text>
</comment>
<keyword evidence="7" id="KW-1185">Reference proteome</keyword>
<evidence type="ECO:0000313" key="7">
    <source>
        <dbReference type="Proteomes" id="UP001165083"/>
    </source>
</evidence>
<dbReference type="GO" id="GO:0022857">
    <property type="term" value="F:transmembrane transporter activity"/>
    <property type="evidence" value="ECO:0007669"/>
    <property type="project" value="InterPro"/>
</dbReference>
<keyword evidence="2 5" id="KW-0812">Transmembrane</keyword>
<evidence type="ECO:0000256" key="1">
    <source>
        <dbReference type="ARBA" id="ARBA00004141"/>
    </source>
</evidence>
<proteinExistence type="predicted"/>
<comment type="subcellular location">
    <subcellularLocation>
        <location evidence="1">Membrane</location>
        <topology evidence="1">Multi-pass membrane protein</topology>
    </subcellularLocation>
</comment>
<dbReference type="SUPFAM" id="SSF103473">
    <property type="entry name" value="MFS general substrate transporter"/>
    <property type="match status" value="1"/>
</dbReference>
<accession>A0A9W6TFT7</accession>
<evidence type="ECO:0000256" key="5">
    <source>
        <dbReference type="SAM" id="Phobius"/>
    </source>
</evidence>
<sequence length="80" mass="8433">MANSAAVNPIFIIGLFVGLGVGTGAIKANAITLGADQFDPHDSSEVHQKETYFSYFYFCINVGAGFSYGYLSILSVDGSS</sequence>
<keyword evidence="3 5" id="KW-1133">Transmembrane helix</keyword>
<dbReference type="InterPro" id="IPR036259">
    <property type="entry name" value="MFS_trans_sf"/>
</dbReference>
<dbReference type="Pfam" id="PF00854">
    <property type="entry name" value="PTR2"/>
    <property type="match status" value="1"/>
</dbReference>